<feature type="transmembrane region" description="Helical" evidence="7">
    <location>
        <begin position="123"/>
        <end position="140"/>
    </location>
</feature>
<comment type="subcellular location">
    <subcellularLocation>
        <location evidence="1 7">Cell membrane</location>
        <topology evidence="1 7">Multi-pass membrane protein</topology>
    </subcellularLocation>
</comment>
<dbReference type="Gene3D" id="1.10.3720.10">
    <property type="entry name" value="MetI-like"/>
    <property type="match status" value="1"/>
</dbReference>
<evidence type="ECO:0000256" key="3">
    <source>
        <dbReference type="ARBA" id="ARBA00022475"/>
    </source>
</evidence>
<dbReference type="InterPro" id="IPR051393">
    <property type="entry name" value="ABC_transporter_permease"/>
</dbReference>
<feature type="domain" description="ABC transmembrane type-1" evidence="8">
    <location>
        <begin position="86"/>
        <end position="299"/>
    </location>
</feature>
<name>M4Z1G2_9BRAD</name>
<dbReference type="PROSITE" id="PS50928">
    <property type="entry name" value="ABC_TM1"/>
    <property type="match status" value="1"/>
</dbReference>
<evidence type="ECO:0000313" key="9">
    <source>
        <dbReference type="EMBL" id="BAM86973.1"/>
    </source>
</evidence>
<dbReference type="Proteomes" id="UP000011841">
    <property type="component" value="Chromosome"/>
</dbReference>
<keyword evidence="4 7" id="KW-0812">Transmembrane</keyword>
<evidence type="ECO:0000313" key="10">
    <source>
        <dbReference type="Proteomes" id="UP000011841"/>
    </source>
</evidence>
<feature type="transmembrane region" description="Helical" evidence="7">
    <location>
        <begin position="86"/>
        <end position="111"/>
    </location>
</feature>
<keyword evidence="5 7" id="KW-1133">Transmembrane helix</keyword>
<dbReference type="SUPFAM" id="SSF161098">
    <property type="entry name" value="MetI-like"/>
    <property type="match status" value="1"/>
</dbReference>
<dbReference type="PATRIC" id="fig|1245469.3.peg.983"/>
<evidence type="ECO:0000259" key="8">
    <source>
        <dbReference type="PROSITE" id="PS50928"/>
    </source>
</evidence>
<feature type="transmembrane region" description="Helical" evidence="7">
    <location>
        <begin position="280"/>
        <end position="303"/>
    </location>
</feature>
<dbReference type="GeneID" id="301814938"/>
<keyword evidence="6 7" id="KW-0472">Membrane</keyword>
<dbReference type="InterPro" id="IPR035906">
    <property type="entry name" value="MetI-like_sf"/>
</dbReference>
<evidence type="ECO:0000256" key="6">
    <source>
        <dbReference type="ARBA" id="ARBA00023136"/>
    </source>
</evidence>
<evidence type="ECO:0000256" key="2">
    <source>
        <dbReference type="ARBA" id="ARBA00022448"/>
    </source>
</evidence>
<dbReference type="PANTHER" id="PTHR30193">
    <property type="entry name" value="ABC TRANSPORTER PERMEASE PROTEIN"/>
    <property type="match status" value="1"/>
</dbReference>
<evidence type="ECO:0000256" key="1">
    <source>
        <dbReference type="ARBA" id="ARBA00004651"/>
    </source>
</evidence>
<dbReference type="Pfam" id="PF00528">
    <property type="entry name" value="BPD_transp_1"/>
    <property type="match status" value="1"/>
</dbReference>
<dbReference type="CDD" id="cd06261">
    <property type="entry name" value="TM_PBP2"/>
    <property type="match status" value="1"/>
</dbReference>
<comment type="similarity">
    <text evidence="7">Belongs to the binding-protein-dependent transport system permease family.</text>
</comment>
<evidence type="ECO:0000256" key="5">
    <source>
        <dbReference type="ARBA" id="ARBA00022989"/>
    </source>
</evidence>
<feature type="transmembrane region" description="Helical" evidence="7">
    <location>
        <begin position="28"/>
        <end position="55"/>
    </location>
</feature>
<feature type="transmembrane region" description="Helical" evidence="7">
    <location>
        <begin position="172"/>
        <end position="194"/>
    </location>
</feature>
<dbReference type="STRING" id="1245469.S58_09620"/>
<dbReference type="EMBL" id="AP012603">
    <property type="protein sequence ID" value="BAM86973.1"/>
    <property type="molecule type" value="Genomic_DNA"/>
</dbReference>
<dbReference type="eggNOG" id="COG1175">
    <property type="taxonomic scope" value="Bacteria"/>
</dbReference>
<proteinExistence type="inferred from homology"/>
<accession>M4Z1G2</accession>
<dbReference type="GO" id="GO:0055085">
    <property type="term" value="P:transmembrane transport"/>
    <property type="evidence" value="ECO:0007669"/>
    <property type="project" value="InterPro"/>
</dbReference>
<dbReference type="RefSeq" id="WP_015664108.1">
    <property type="nucleotide sequence ID" value="NC_020453.1"/>
</dbReference>
<dbReference type="GO" id="GO:0005886">
    <property type="term" value="C:plasma membrane"/>
    <property type="evidence" value="ECO:0007669"/>
    <property type="project" value="UniProtKB-SubCell"/>
</dbReference>
<dbReference type="InterPro" id="IPR000515">
    <property type="entry name" value="MetI-like"/>
</dbReference>
<reference evidence="9 10" key="1">
    <citation type="journal article" date="2013" name="Appl. Environ. Microbiol.">
        <title>Genome analysis suggests that the soil oligotrophic bacterium Agromonas oligotrophica (Bradyrhizobium oligotrophicum) is a nitrogen-fixing symbiont of Aeschynomene indica.</title>
        <authorList>
            <person name="Okubo T."/>
            <person name="Fukushima S."/>
            <person name="Itakura M."/>
            <person name="Oshima K."/>
            <person name="Longtonglang A."/>
            <person name="Teaumroong N."/>
            <person name="Mitsui H."/>
            <person name="Hattori M."/>
            <person name="Hattori R."/>
            <person name="Hattori T."/>
            <person name="Minamisawa K."/>
        </authorList>
    </citation>
    <scope>NUCLEOTIDE SEQUENCE [LARGE SCALE GENOMIC DNA]</scope>
    <source>
        <strain evidence="9 10">S58</strain>
    </source>
</reference>
<dbReference type="KEGG" id="aol:S58_09620"/>
<gene>
    <name evidence="9" type="ORF">S58_09620</name>
</gene>
<dbReference type="HOGENOM" id="CLU_016047_0_2_5"/>
<feature type="transmembrane region" description="Helical" evidence="7">
    <location>
        <begin position="224"/>
        <end position="243"/>
    </location>
</feature>
<dbReference type="OrthoDB" id="7939379at2"/>
<keyword evidence="2 7" id="KW-0813">Transport</keyword>
<dbReference type="AlphaFoldDB" id="M4Z1G2"/>
<protein>
    <submittedName>
        <fullName evidence="9">Binding-protein-dependent transport systems inner membrane component</fullName>
    </submittedName>
</protein>
<evidence type="ECO:0000256" key="4">
    <source>
        <dbReference type="ARBA" id="ARBA00022692"/>
    </source>
</evidence>
<dbReference type="PANTHER" id="PTHR30193:SF37">
    <property type="entry name" value="INNER MEMBRANE ABC TRANSPORTER PERMEASE PROTEIN YCJO"/>
    <property type="match status" value="1"/>
</dbReference>
<evidence type="ECO:0000256" key="7">
    <source>
        <dbReference type="RuleBase" id="RU363032"/>
    </source>
</evidence>
<keyword evidence="10" id="KW-1185">Reference proteome</keyword>
<sequence length="310" mass="33959">MTIALPGRSPAHDAAAIRQRRVQEWRTAALLAAPGFLLLLILFILPAIAVFAMAATDWQLGAQSFNFVGPRNFRVLWNDVDFWHSLLNTLTFVSICVPMTVGLGLAVALLIEAGTSLRALYRAVHFLPFMATMAAAALAWESLLHPTIGLLNQVLRSFGIHGANWLRDESTVLPVLGAIFVWKNIGYAMLLFLAGLKTIPSDLYDAADVDGADGPWSRLSTVTLPLLGPTAMFALVVVALRAFEVFDIIKVLTQGGPGKTSEMLLYTLYVESFEYLRTGYGAAVSVVFLSIVMCLTMLQVFVLDKRVHYQ</sequence>
<keyword evidence="3" id="KW-1003">Cell membrane</keyword>
<organism evidence="9 10">
    <name type="scientific">Bradyrhizobium oligotrophicum S58</name>
    <dbReference type="NCBI Taxonomy" id="1245469"/>
    <lineage>
        <taxon>Bacteria</taxon>
        <taxon>Pseudomonadati</taxon>
        <taxon>Pseudomonadota</taxon>
        <taxon>Alphaproteobacteria</taxon>
        <taxon>Hyphomicrobiales</taxon>
        <taxon>Nitrobacteraceae</taxon>
        <taxon>Bradyrhizobium</taxon>
    </lineage>
</organism>